<evidence type="ECO:0000256" key="1">
    <source>
        <dbReference type="SAM" id="SignalP"/>
    </source>
</evidence>
<reference evidence="3" key="1">
    <citation type="submission" date="2022-08" db="EMBL/GenBank/DDBJ databases">
        <title>Reclassification of Massilia species as members of the genera Telluria, Duganella, Pseudoduganella, Mokoshia gen. nov. and Zemynaea gen. nov. using orthogonal and non-orthogonal genome-based approaches.</title>
        <authorList>
            <person name="Bowman J.P."/>
        </authorList>
    </citation>
    <scope>NUCLEOTIDE SEQUENCE</scope>
    <source>
        <strain evidence="3">LMG 11547</strain>
    </source>
</reference>
<evidence type="ECO:0000259" key="2">
    <source>
        <dbReference type="Pfam" id="PF15631"/>
    </source>
</evidence>
<feature type="chain" id="PRO_5046663299" evidence="1">
    <location>
        <begin position="23"/>
        <end position="118"/>
    </location>
</feature>
<feature type="signal peptide" evidence="1">
    <location>
        <begin position="1"/>
        <end position="22"/>
    </location>
</feature>
<comment type="caution">
    <text evidence="3">The sequence shown here is derived from an EMBL/GenBank/DDBJ whole genome shotgun (WGS) entry which is preliminary data.</text>
</comment>
<evidence type="ECO:0000313" key="4">
    <source>
        <dbReference type="Proteomes" id="UP001165263"/>
    </source>
</evidence>
<organism evidence="3 4">
    <name type="scientific">Telluria mixta</name>
    <dbReference type="NCBI Taxonomy" id="34071"/>
    <lineage>
        <taxon>Bacteria</taxon>
        <taxon>Pseudomonadati</taxon>
        <taxon>Pseudomonadota</taxon>
        <taxon>Betaproteobacteria</taxon>
        <taxon>Burkholderiales</taxon>
        <taxon>Oxalobacteraceae</taxon>
        <taxon>Telluria group</taxon>
        <taxon>Telluria</taxon>
    </lineage>
</organism>
<feature type="domain" description="NTF2 fold" evidence="2">
    <location>
        <begin position="52"/>
        <end position="118"/>
    </location>
</feature>
<protein>
    <submittedName>
        <fullName evidence="3">YbbC/YhhH family protein</fullName>
    </submittedName>
</protein>
<dbReference type="InterPro" id="IPR028921">
    <property type="entry name" value="NTF2_fold_dom"/>
</dbReference>
<proteinExistence type="predicted"/>
<name>A0ABT2BTW2_9BURK</name>
<dbReference type="EMBL" id="JANUHC010000001">
    <property type="protein sequence ID" value="MCS0628565.1"/>
    <property type="molecule type" value="Genomic_DNA"/>
</dbReference>
<keyword evidence="4" id="KW-1185">Reference proteome</keyword>
<keyword evidence="1" id="KW-0732">Signal</keyword>
<accession>A0ABT2BTW2</accession>
<gene>
    <name evidence="3" type="ORF">NX786_04370</name>
</gene>
<dbReference type="Pfam" id="PF15631">
    <property type="entry name" value="Imm-NTF2-2"/>
    <property type="match status" value="1"/>
</dbReference>
<evidence type="ECO:0000313" key="3">
    <source>
        <dbReference type="EMBL" id="MCS0628565.1"/>
    </source>
</evidence>
<sequence length="118" mass="12647">MRITSVFLLLVLASTDLTLTHAAEQVDKQQLKESESVAGYQPANGVVPDPATAVAIAVAVWEPIYGKKNVAEEAPYRATLKDGRWTVTGTLPKGRVGGTATAVIDKMNGRIITIFHTK</sequence>
<dbReference type="RefSeq" id="WP_259447783.1">
    <property type="nucleotide sequence ID" value="NZ_CP119520.1"/>
</dbReference>
<dbReference type="Proteomes" id="UP001165263">
    <property type="component" value="Unassembled WGS sequence"/>
</dbReference>